<reference evidence="10 11" key="1">
    <citation type="journal article" date="2011" name="Science">
        <title>The Selaginella genome identifies genetic changes associated with the evolution of vascular plants.</title>
        <authorList>
            <person name="Banks J.A."/>
            <person name="Nishiyama T."/>
            <person name="Hasebe M."/>
            <person name="Bowman J.L."/>
            <person name="Gribskov M."/>
            <person name="dePamphilis C."/>
            <person name="Albert V.A."/>
            <person name="Aono N."/>
            <person name="Aoyama T."/>
            <person name="Ambrose B.A."/>
            <person name="Ashton N.W."/>
            <person name="Axtell M.J."/>
            <person name="Barker E."/>
            <person name="Barker M.S."/>
            <person name="Bennetzen J.L."/>
            <person name="Bonawitz N.D."/>
            <person name="Chapple C."/>
            <person name="Cheng C."/>
            <person name="Correa L.G."/>
            <person name="Dacre M."/>
            <person name="DeBarry J."/>
            <person name="Dreyer I."/>
            <person name="Elias M."/>
            <person name="Engstrom E.M."/>
            <person name="Estelle M."/>
            <person name="Feng L."/>
            <person name="Finet C."/>
            <person name="Floyd S.K."/>
            <person name="Frommer W.B."/>
            <person name="Fujita T."/>
            <person name="Gramzow L."/>
            <person name="Gutensohn M."/>
            <person name="Harholt J."/>
            <person name="Hattori M."/>
            <person name="Heyl A."/>
            <person name="Hirai T."/>
            <person name="Hiwatashi Y."/>
            <person name="Ishikawa M."/>
            <person name="Iwata M."/>
            <person name="Karol K.G."/>
            <person name="Koehler B."/>
            <person name="Kolukisaoglu U."/>
            <person name="Kubo M."/>
            <person name="Kurata T."/>
            <person name="Lalonde S."/>
            <person name="Li K."/>
            <person name="Li Y."/>
            <person name="Litt A."/>
            <person name="Lyons E."/>
            <person name="Manning G."/>
            <person name="Maruyama T."/>
            <person name="Michael T.P."/>
            <person name="Mikami K."/>
            <person name="Miyazaki S."/>
            <person name="Morinaga S."/>
            <person name="Murata T."/>
            <person name="Mueller-Roeber B."/>
            <person name="Nelson D.R."/>
            <person name="Obara M."/>
            <person name="Oguri Y."/>
            <person name="Olmstead R.G."/>
            <person name="Onodera N."/>
            <person name="Petersen B.L."/>
            <person name="Pils B."/>
            <person name="Prigge M."/>
            <person name="Rensing S.A."/>
            <person name="Riano-Pachon D.M."/>
            <person name="Roberts A.W."/>
            <person name="Sato Y."/>
            <person name="Scheller H.V."/>
            <person name="Schulz B."/>
            <person name="Schulz C."/>
            <person name="Shakirov E.V."/>
            <person name="Shibagaki N."/>
            <person name="Shinohara N."/>
            <person name="Shippen D.E."/>
            <person name="Soerensen I."/>
            <person name="Sotooka R."/>
            <person name="Sugimoto N."/>
            <person name="Sugita M."/>
            <person name="Sumikawa N."/>
            <person name="Tanurdzic M."/>
            <person name="Theissen G."/>
            <person name="Ulvskov P."/>
            <person name="Wakazuki S."/>
            <person name="Weng J.K."/>
            <person name="Willats W.W."/>
            <person name="Wipf D."/>
            <person name="Wolf P.G."/>
            <person name="Yang L."/>
            <person name="Zimmer A.D."/>
            <person name="Zhu Q."/>
            <person name="Mitros T."/>
            <person name="Hellsten U."/>
            <person name="Loque D."/>
            <person name="Otillar R."/>
            <person name="Salamov A."/>
            <person name="Schmutz J."/>
            <person name="Shapiro H."/>
            <person name="Lindquist E."/>
            <person name="Lucas S."/>
            <person name="Rokhsar D."/>
            <person name="Grigoriev I.V."/>
        </authorList>
    </citation>
    <scope>NUCLEOTIDE SEQUENCE [LARGE SCALE GENOMIC DNA]</scope>
</reference>
<comment type="similarity">
    <text evidence="2 9">Belongs to the cytochrome P450 family.</text>
</comment>
<evidence type="ECO:0000256" key="7">
    <source>
        <dbReference type="ARBA" id="ARBA00023033"/>
    </source>
</evidence>
<dbReference type="GeneID" id="9641452"/>
<dbReference type="OMA" id="WMIEEFF"/>
<dbReference type="PROSITE" id="PS00086">
    <property type="entry name" value="CYTOCHROME_P450"/>
    <property type="match status" value="1"/>
</dbReference>
<name>D8QQS7_SELML</name>
<dbReference type="AlphaFoldDB" id="D8QQS7"/>
<keyword evidence="6 8" id="KW-0408">Iron</keyword>
<dbReference type="PANTHER" id="PTHR47944">
    <property type="entry name" value="CYTOCHROME P450 98A9"/>
    <property type="match status" value="1"/>
</dbReference>
<feature type="non-terminal residue" evidence="10">
    <location>
        <position position="1"/>
    </location>
</feature>
<dbReference type="GO" id="GO:0005506">
    <property type="term" value="F:iron ion binding"/>
    <property type="evidence" value="ECO:0007669"/>
    <property type="project" value="InterPro"/>
</dbReference>
<dbReference type="GO" id="GO:0044550">
    <property type="term" value="P:secondary metabolite biosynthetic process"/>
    <property type="evidence" value="ECO:0007669"/>
    <property type="project" value="UniProtKB-ARBA"/>
</dbReference>
<evidence type="ECO:0000256" key="8">
    <source>
        <dbReference type="PIRSR" id="PIRSR602401-1"/>
    </source>
</evidence>
<evidence type="ECO:0000256" key="6">
    <source>
        <dbReference type="ARBA" id="ARBA00023004"/>
    </source>
</evidence>
<dbReference type="SUPFAM" id="SSF48264">
    <property type="entry name" value="Cytochrome P450"/>
    <property type="match status" value="1"/>
</dbReference>
<dbReference type="GO" id="GO:0020037">
    <property type="term" value="F:heme binding"/>
    <property type="evidence" value="ECO:0007669"/>
    <property type="project" value="InterPro"/>
</dbReference>
<evidence type="ECO:0000256" key="4">
    <source>
        <dbReference type="ARBA" id="ARBA00022723"/>
    </source>
</evidence>
<dbReference type="InterPro" id="IPR017972">
    <property type="entry name" value="Cyt_P450_CS"/>
</dbReference>
<gene>
    <name evidence="10" type="primary">CYP796A1</name>
    <name evidence="10" type="ORF">SELMODRAFT_22308</name>
</gene>
<keyword evidence="11" id="KW-1185">Reference proteome</keyword>
<accession>D8QQS7</accession>
<dbReference type="PRINTS" id="PR00463">
    <property type="entry name" value="EP450I"/>
</dbReference>
<dbReference type="InterPro" id="IPR002401">
    <property type="entry name" value="Cyt_P450_E_grp-I"/>
</dbReference>
<dbReference type="Gene3D" id="1.10.630.10">
    <property type="entry name" value="Cytochrome P450"/>
    <property type="match status" value="1"/>
</dbReference>
<evidence type="ECO:0000313" key="11">
    <source>
        <dbReference type="Proteomes" id="UP000001514"/>
    </source>
</evidence>
<sequence>ATLTIALVAAVIAWWAIAKSRYGLKNLPPGPRGLPIIGHFHLIGRLPHVSLQQLSAKFGPLMSLRFGFVPVVVVSSPAMAREILKTHDTAFADRPYKIAANFIFYGQRSISWSSYGDHFKKARKLCATELFTARRVTSFTHVIRDELWKLSGELRAASASGEVVKLRRHLRGLSFNLMTRILMKKVYFGPGASTDESALQEAKEFVNIIDSVLTVGGAFAITDFFPGTKWIDWTVPAAKAASDKLNSFLTKVLDEQRPGEVPDFVALTKSYFDGPDQMKYTKALLVDMFLGGSETSSTVVEWAMAELLHYPKVIAKAQEELERVVGRERMIEESDLPKLEYFSALVKEVFRLHPPLTMMVPHTTAQNQKVAGYDIAKNSMIFVNVFAIGRDPSVWSNPLEFNPDRFMGTSFNVHGHDFELLPFGSGKRGCPGLPLGLRNVQLVLSNLLHGFDWSYAGDIEKHQMTEAMAVVNFMEHPINVRASPRLDDATY</sequence>
<dbReference type="FunCoup" id="D8QQS7">
    <property type="interactions" value="526"/>
</dbReference>
<evidence type="ECO:0000256" key="5">
    <source>
        <dbReference type="ARBA" id="ARBA00023002"/>
    </source>
</evidence>
<dbReference type="CDD" id="cd20618">
    <property type="entry name" value="CYP71_clan"/>
    <property type="match status" value="1"/>
</dbReference>
<evidence type="ECO:0000256" key="3">
    <source>
        <dbReference type="ARBA" id="ARBA00022617"/>
    </source>
</evidence>
<proteinExistence type="inferred from homology"/>
<dbReference type="Proteomes" id="UP000001514">
    <property type="component" value="Unassembled WGS sequence"/>
</dbReference>
<dbReference type="KEGG" id="smo:SELMODRAFT_22308"/>
<evidence type="ECO:0000256" key="1">
    <source>
        <dbReference type="ARBA" id="ARBA00001971"/>
    </source>
</evidence>
<organism evidence="11">
    <name type="scientific">Selaginella moellendorffii</name>
    <name type="common">Spikemoss</name>
    <dbReference type="NCBI Taxonomy" id="88036"/>
    <lineage>
        <taxon>Eukaryota</taxon>
        <taxon>Viridiplantae</taxon>
        <taxon>Streptophyta</taxon>
        <taxon>Embryophyta</taxon>
        <taxon>Tracheophyta</taxon>
        <taxon>Lycopodiopsida</taxon>
        <taxon>Selaginellales</taxon>
        <taxon>Selaginellaceae</taxon>
        <taxon>Selaginella</taxon>
    </lineage>
</organism>
<dbReference type="PANTHER" id="PTHR47944:SF4">
    <property type="entry name" value="OS09G0441700 PROTEIN"/>
    <property type="match status" value="1"/>
</dbReference>
<dbReference type="InParanoid" id="D8QQS7"/>
<dbReference type="OrthoDB" id="2789670at2759"/>
<feature type="non-terminal residue" evidence="10">
    <location>
        <position position="491"/>
    </location>
</feature>
<dbReference type="InterPro" id="IPR036396">
    <property type="entry name" value="Cyt_P450_sf"/>
</dbReference>
<evidence type="ECO:0000256" key="2">
    <source>
        <dbReference type="ARBA" id="ARBA00010617"/>
    </source>
</evidence>
<comment type="cofactor">
    <cofactor evidence="1 8">
        <name>heme</name>
        <dbReference type="ChEBI" id="CHEBI:30413"/>
    </cofactor>
</comment>
<keyword evidence="5 9" id="KW-0560">Oxidoreductase</keyword>
<dbReference type="eggNOG" id="KOG0156">
    <property type="taxonomic scope" value="Eukaryota"/>
</dbReference>
<dbReference type="Gramene" id="EFJ37854">
    <property type="protein sequence ID" value="EFJ37854"/>
    <property type="gene ID" value="SELMODRAFT_22308"/>
</dbReference>
<keyword evidence="4 8" id="KW-0479">Metal-binding</keyword>
<dbReference type="GO" id="GO:0016705">
    <property type="term" value="F:oxidoreductase activity, acting on paired donors, with incorporation or reduction of molecular oxygen"/>
    <property type="evidence" value="ECO:0007669"/>
    <property type="project" value="InterPro"/>
</dbReference>
<dbReference type="PRINTS" id="PR00385">
    <property type="entry name" value="P450"/>
</dbReference>
<dbReference type="InterPro" id="IPR001128">
    <property type="entry name" value="Cyt_P450"/>
</dbReference>
<dbReference type="EMBL" id="GL377565">
    <property type="protein sequence ID" value="EFJ37854.1"/>
    <property type="molecule type" value="Genomic_DNA"/>
</dbReference>
<dbReference type="STRING" id="88036.D8QQS7"/>
<dbReference type="GO" id="GO:0004497">
    <property type="term" value="F:monooxygenase activity"/>
    <property type="evidence" value="ECO:0007669"/>
    <property type="project" value="UniProtKB-KW"/>
</dbReference>
<evidence type="ECO:0000256" key="9">
    <source>
        <dbReference type="RuleBase" id="RU000461"/>
    </source>
</evidence>
<keyword evidence="7 9" id="KW-0503">Monooxygenase</keyword>
<dbReference type="FunFam" id="1.10.630.10:FF:000126">
    <property type="entry name" value="Predicted protein"/>
    <property type="match status" value="1"/>
</dbReference>
<feature type="binding site" description="axial binding residue" evidence="8">
    <location>
        <position position="430"/>
    </location>
    <ligand>
        <name>heme</name>
        <dbReference type="ChEBI" id="CHEBI:30413"/>
    </ligand>
    <ligandPart>
        <name>Fe</name>
        <dbReference type="ChEBI" id="CHEBI:18248"/>
    </ligandPart>
</feature>
<evidence type="ECO:0000313" key="10">
    <source>
        <dbReference type="EMBL" id="EFJ37854.1"/>
    </source>
</evidence>
<dbReference type="HOGENOM" id="CLU_001570_4_0_1"/>
<protein>
    <submittedName>
        <fullName evidence="10">Uncharacterized protein CYP796A1</fullName>
    </submittedName>
</protein>
<keyword evidence="3 8" id="KW-0349">Heme</keyword>
<dbReference type="Pfam" id="PF00067">
    <property type="entry name" value="p450"/>
    <property type="match status" value="1"/>
</dbReference>